<organism evidence="1 2">
    <name type="scientific">Oryza meyeriana var. granulata</name>
    <dbReference type="NCBI Taxonomy" id="110450"/>
    <lineage>
        <taxon>Eukaryota</taxon>
        <taxon>Viridiplantae</taxon>
        <taxon>Streptophyta</taxon>
        <taxon>Embryophyta</taxon>
        <taxon>Tracheophyta</taxon>
        <taxon>Spermatophyta</taxon>
        <taxon>Magnoliopsida</taxon>
        <taxon>Liliopsida</taxon>
        <taxon>Poales</taxon>
        <taxon>Poaceae</taxon>
        <taxon>BOP clade</taxon>
        <taxon>Oryzoideae</taxon>
        <taxon>Oryzeae</taxon>
        <taxon>Oryzinae</taxon>
        <taxon>Oryza</taxon>
        <taxon>Oryza meyeriana</taxon>
    </lineage>
</organism>
<reference evidence="1 2" key="1">
    <citation type="submission" date="2019-11" db="EMBL/GenBank/DDBJ databases">
        <title>Whole genome sequence of Oryza granulata.</title>
        <authorList>
            <person name="Li W."/>
        </authorList>
    </citation>
    <scope>NUCLEOTIDE SEQUENCE [LARGE SCALE GENOMIC DNA]</scope>
    <source>
        <strain evidence="2">cv. Menghai</strain>
        <tissue evidence="1">Leaf</tissue>
    </source>
</reference>
<sequence length="86" mass="9606">MSDCRAARGGTDLDDRLVLLQRWSRPAWLYIGDRNTTRMHVGTCRNSGRAELLNMLRVVMGSGDVTASELPREDLVLCDDSGRVAR</sequence>
<dbReference type="AlphaFoldDB" id="A0A6G1EX60"/>
<evidence type="ECO:0000313" key="1">
    <source>
        <dbReference type="EMBL" id="KAF0929258.1"/>
    </source>
</evidence>
<gene>
    <name evidence="1" type="ORF">E2562_018779</name>
</gene>
<comment type="caution">
    <text evidence="1">The sequence shown here is derived from an EMBL/GenBank/DDBJ whole genome shotgun (WGS) entry which is preliminary data.</text>
</comment>
<protein>
    <submittedName>
        <fullName evidence="1">Uncharacterized protein</fullName>
    </submittedName>
</protein>
<proteinExistence type="predicted"/>
<evidence type="ECO:0000313" key="2">
    <source>
        <dbReference type="Proteomes" id="UP000479710"/>
    </source>
</evidence>
<name>A0A6G1EX60_9ORYZ</name>
<dbReference type="OrthoDB" id="721472at2759"/>
<dbReference type="EMBL" id="SPHZ02000002">
    <property type="protein sequence ID" value="KAF0929258.1"/>
    <property type="molecule type" value="Genomic_DNA"/>
</dbReference>
<dbReference type="Proteomes" id="UP000479710">
    <property type="component" value="Unassembled WGS sequence"/>
</dbReference>
<keyword evidence="2" id="KW-1185">Reference proteome</keyword>
<accession>A0A6G1EX60</accession>